<keyword evidence="1" id="KW-0614">Plasmid</keyword>
<accession>A0A0A7G039</accession>
<proteinExistence type="predicted"/>
<dbReference type="AlphaFoldDB" id="A0A0A7G039"/>
<keyword evidence="2" id="KW-1185">Reference proteome</keyword>
<dbReference type="HOGENOM" id="CLU_1923893_0_0_9"/>
<dbReference type="Proteomes" id="UP000030635">
    <property type="component" value="Plasmid pCBJ"/>
</dbReference>
<protein>
    <recommendedName>
        <fullName evidence="3">DUF2634 domain-containing protein</fullName>
    </recommendedName>
</protein>
<geneLocation type="plasmid" evidence="1 2">
    <name>pCBJ</name>
</geneLocation>
<gene>
    <name evidence="1" type="ORF">U729_3135</name>
</gene>
<dbReference type="EMBL" id="CP006906">
    <property type="protein sequence ID" value="AIY85239.1"/>
    <property type="molecule type" value="Genomic_DNA"/>
</dbReference>
<organism evidence="1 2">
    <name type="scientific">Clostridium baratii str. Sullivan</name>
    <dbReference type="NCBI Taxonomy" id="1415775"/>
    <lineage>
        <taxon>Bacteria</taxon>
        <taxon>Bacillati</taxon>
        <taxon>Bacillota</taxon>
        <taxon>Clostridia</taxon>
        <taxon>Eubacteriales</taxon>
        <taxon>Clostridiaceae</taxon>
        <taxon>Clostridium</taxon>
    </lineage>
</organism>
<evidence type="ECO:0008006" key="3">
    <source>
        <dbReference type="Google" id="ProtNLM"/>
    </source>
</evidence>
<dbReference type="RefSeq" id="WP_040113631.1">
    <property type="nucleotide sequence ID" value="NZ_CP006906.1"/>
</dbReference>
<sequence>MDFLIDNKGELIIEEKNLNICEGEKEKVQAAYCICKSISNDWFIDKLGADLEEIIGMPNNKFSKEIGEKKIISSLSSIYDSNDIYVEAVQENNIMEYTVYLKTEDGFSSNKFKITIDLLGYGISIDRGEKQ</sequence>
<dbReference type="KEGG" id="cbv:U729_3135"/>
<name>A0A0A7G039_9CLOT</name>
<evidence type="ECO:0000313" key="1">
    <source>
        <dbReference type="EMBL" id="AIY85239.1"/>
    </source>
</evidence>
<reference evidence="1 2" key="1">
    <citation type="journal article" date="2015" name="Infect. Genet. Evol.">
        <title>Genomic sequences of six botulinum neurotoxin-producing strains representing three clostridial species illustrate the mobility and diversity of botulinum neurotoxin genes.</title>
        <authorList>
            <person name="Smith T.J."/>
            <person name="Hill K.K."/>
            <person name="Xie G."/>
            <person name="Foley B.T."/>
            <person name="Williamson C.H."/>
            <person name="Foster J.T."/>
            <person name="Johnson S.L."/>
            <person name="Chertkov O."/>
            <person name="Teshima H."/>
            <person name="Gibbons H.S."/>
            <person name="Johnsky L.A."/>
            <person name="Karavis M.A."/>
            <person name="Smith L.A."/>
        </authorList>
    </citation>
    <scope>NUCLEOTIDE SEQUENCE [LARGE SCALE GENOMIC DNA]</scope>
    <source>
        <strain evidence="1">Sullivan</strain>
        <plasmid evidence="2">Plasmid pCBJ</plasmid>
    </source>
</reference>
<evidence type="ECO:0000313" key="2">
    <source>
        <dbReference type="Proteomes" id="UP000030635"/>
    </source>
</evidence>